<keyword evidence="4" id="KW-0375">Hydrogen ion transport</keyword>
<dbReference type="GO" id="GO:0046961">
    <property type="term" value="F:proton-transporting ATPase activity, rotational mechanism"/>
    <property type="evidence" value="ECO:0007669"/>
    <property type="project" value="InterPro"/>
</dbReference>
<dbReference type="Proteomes" id="UP000264002">
    <property type="component" value="Unassembled WGS sequence"/>
</dbReference>
<comment type="caution">
    <text evidence="7">The sequence shown here is derived from an EMBL/GenBank/DDBJ whole genome shotgun (WGS) entry which is preliminary data.</text>
</comment>
<dbReference type="NCBIfam" id="TIGR00309">
    <property type="entry name" value="V_ATPase_subD"/>
    <property type="match status" value="1"/>
</dbReference>
<evidence type="ECO:0000256" key="6">
    <source>
        <dbReference type="SAM" id="MobiDB-lite"/>
    </source>
</evidence>
<evidence type="ECO:0000256" key="4">
    <source>
        <dbReference type="HAMAP-Rule" id="MF_00271"/>
    </source>
</evidence>
<comment type="function">
    <text evidence="4">Produces ATP from ADP in the presence of a proton gradient across the membrane.</text>
</comment>
<comment type="similarity">
    <text evidence="1 4">Belongs to the V-ATPase D subunit family.</text>
</comment>
<keyword evidence="3 4" id="KW-0406">Ion transport</keyword>
<dbReference type="GO" id="GO:0042777">
    <property type="term" value="P:proton motive force-driven plasma membrane ATP synthesis"/>
    <property type="evidence" value="ECO:0007669"/>
    <property type="project" value="UniProtKB-UniRule"/>
</dbReference>
<keyword evidence="7" id="KW-0378">Hydrolase</keyword>
<evidence type="ECO:0000313" key="7">
    <source>
        <dbReference type="EMBL" id="RFU94867.1"/>
    </source>
</evidence>
<dbReference type="Gene3D" id="1.10.287.3240">
    <property type="match status" value="1"/>
</dbReference>
<keyword evidence="2 4" id="KW-0813">Transport</keyword>
<dbReference type="EMBL" id="QUWK01000006">
    <property type="protein sequence ID" value="RFU94867.1"/>
    <property type="molecule type" value="Genomic_DNA"/>
</dbReference>
<feature type="region of interest" description="Disordered" evidence="6">
    <location>
        <begin position="211"/>
        <end position="233"/>
    </location>
</feature>
<dbReference type="GO" id="GO:0005524">
    <property type="term" value="F:ATP binding"/>
    <property type="evidence" value="ECO:0007669"/>
    <property type="project" value="UniProtKB-UniRule"/>
</dbReference>
<keyword evidence="5" id="KW-0175">Coiled coil</keyword>
<keyword evidence="4" id="KW-0066">ATP synthesis</keyword>
<evidence type="ECO:0000256" key="1">
    <source>
        <dbReference type="ARBA" id="ARBA00005850"/>
    </source>
</evidence>
<dbReference type="GO" id="GO:0016787">
    <property type="term" value="F:hydrolase activity"/>
    <property type="evidence" value="ECO:0007669"/>
    <property type="project" value="UniProtKB-KW"/>
</dbReference>
<dbReference type="Pfam" id="PF01813">
    <property type="entry name" value="ATP-synt_D"/>
    <property type="match status" value="1"/>
</dbReference>
<sequence length="233" mass="26149">MNTTLAPTRSNLLKLIDDLKFAQLGYELLDQKRSILVVELLTLVDQAVDYEGRVVQSLGEAQNSLSDAIMQMGRLRVGNLAGAVNIDYSIELSSRRVMGVTVPKVNTSFSDHSPYFSSEDTSILSELSIDRYRTTLQLMGRLAELKVSIMRLAREVKKTIRKVNALEKIVIPENKETIAWMRSRIEEQERENFILLKVVKDRMENAKASVQALTTSEDDDTMKSQGGLHGSSV</sequence>
<evidence type="ECO:0000256" key="3">
    <source>
        <dbReference type="ARBA" id="ARBA00023065"/>
    </source>
</evidence>
<accession>A0A372MGF0</accession>
<gene>
    <name evidence="4" type="primary">atpD</name>
    <name evidence="7" type="ORF">DYP60_06435</name>
</gene>
<reference evidence="7 8" key="2">
    <citation type="submission" date="2018-09" db="EMBL/GenBank/DDBJ databases">
        <title>Genome of Sphaerochaeta halotolerans strain 4-11.</title>
        <authorList>
            <person name="Nazina T.N."/>
            <person name="Sokolova D.S."/>
        </authorList>
    </citation>
    <scope>NUCLEOTIDE SEQUENCE [LARGE SCALE GENOMIC DNA]</scope>
    <source>
        <strain evidence="7 8">4-11</strain>
    </source>
</reference>
<dbReference type="PANTHER" id="PTHR11671">
    <property type="entry name" value="V-TYPE ATP SYNTHASE SUBUNIT D"/>
    <property type="match status" value="1"/>
</dbReference>
<proteinExistence type="inferred from homology"/>
<keyword evidence="8" id="KW-1185">Reference proteome</keyword>
<dbReference type="InterPro" id="IPR002699">
    <property type="entry name" value="V_ATPase_D"/>
</dbReference>
<protein>
    <recommendedName>
        <fullName evidence="4">V-type ATP synthase subunit D</fullName>
    </recommendedName>
    <alternativeName>
        <fullName evidence="4">V-ATPase subunit D</fullName>
    </alternativeName>
</protein>
<dbReference type="GO" id="GO:0046933">
    <property type="term" value="F:proton-transporting ATP synthase activity, rotational mechanism"/>
    <property type="evidence" value="ECO:0007669"/>
    <property type="project" value="UniProtKB-UniRule"/>
</dbReference>
<evidence type="ECO:0000313" key="8">
    <source>
        <dbReference type="Proteomes" id="UP000264002"/>
    </source>
</evidence>
<evidence type="ECO:0000256" key="2">
    <source>
        <dbReference type="ARBA" id="ARBA00022448"/>
    </source>
</evidence>
<organism evidence="7 8">
    <name type="scientific">Sphaerochaeta halotolerans</name>
    <dbReference type="NCBI Taxonomy" id="2293840"/>
    <lineage>
        <taxon>Bacteria</taxon>
        <taxon>Pseudomonadati</taxon>
        <taxon>Spirochaetota</taxon>
        <taxon>Spirochaetia</taxon>
        <taxon>Spirochaetales</taxon>
        <taxon>Sphaerochaetaceae</taxon>
        <taxon>Sphaerochaeta</taxon>
    </lineage>
</organism>
<dbReference type="HAMAP" id="MF_00271">
    <property type="entry name" value="ATP_synth_D_arch"/>
    <property type="match status" value="1"/>
</dbReference>
<dbReference type="AlphaFoldDB" id="A0A372MGF0"/>
<evidence type="ECO:0000256" key="5">
    <source>
        <dbReference type="SAM" id="Coils"/>
    </source>
</evidence>
<name>A0A372MGF0_9SPIR</name>
<reference evidence="8" key="1">
    <citation type="submission" date="2018-08" db="EMBL/GenBank/DDBJ databases">
        <authorList>
            <person name="Grouzdev D.S."/>
            <person name="Krutkina M.S."/>
        </authorList>
    </citation>
    <scope>NUCLEOTIDE SEQUENCE [LARGE SCALE GENOMIC DNA]</scope>
    <source>
        <strain evidence="8">4-11</strain>
    </source>
</reference>
<dbReference type="RefSeq" id="WP_117330076.1">
    <property type="nucleotide sequence ID" value="NZ_QUWK01000006.1"/>
</dbReference>
<feature type="coiled-coil region" evidence="5">
    <location>
        <begin position="142"/>
        <end position="169"/>
    </location>
</feature>